<evidence type="ECO:0000313" key="2">
    <source>
        <dbReference type="Proteomes" id="UP000280726"/>
    </source>
</evidence>
<reference evidence="1 2" key="1">
    <citation type="submission" date="2018-11" db="EMBL/GenBank/DDBJ databases">
        <title>Sequencing the genomes of 1000 actinobacteria strains.</title>
        <authorList>
            <person name="Klenk H.-P."/>
        </authorList>
    </citation>
    <scope>NUCLEOTIDE SEQUENCE [LARGE SCALE GENOMIC DNA]</scope>
    <source>
        <strain evidence="1 2">DSM 14418</strain>
    </source>
</reference>
<sequence length="175" mass="18752">MPVTTDRHTDDRPRIKHVRARGEWAGSYTTRLSVRGFDFVAAEPRSFGGDDSGPTPMEYVAAALASCLTVVVEKVAQERDHTIHALHVETDATQDVRGFAGTADVPPYFSHVTLAVALRTDATADEVAALRGEVLRRCPAYGLIAAAGVPVDDVWDVTTQVSPGVAEDLTPGPTR</sequence>
<name>A0A3N4Z0I8_9MICO</name>
<dbReference type="SUPFAM" id="SSF82784">
    <property type="entry name" value="OsmC-like"/>
    <property type="match status" value="1"/>
</dbReference>
<dbReference type="Pfam" id="PF02566">
    <property type="entry name" value="OsmC"/>
    <property type="match status" value="1"/>
</dbReference>
<dbReference type="InterPro" id="IPR052924">
    <property type="entry name" value="OsmC/Ohr_hydroprdx_reductase"/>
</dbReference>
<proteinExistence type="predicted"/>
<organism evidence="1 2">
    <name type="scientific">Georgenia muralis</name>
    <dbReference type="NCBI Taxonomy" id="154117"/>
    <lineage>
        <taxon>Bacteria</taxon>
        <taxon>Bacillati</taxon>
        <taxon>Actinomycetota</taxon>
        <taxon>Actinomycetes</taxon>
        <taxon>Micrococcales</taxon>
        <taxon>Bogoriellaceae</taxon>
        <taxon>Georgenia</taxon>
    </lineage>
</organism>
<gene>
    <name evidence="1" type="ORF">EDD32_1256</name>
</gene>
<dbReference type="InterPro" id="IPR003718">
    <property type="entry name" value="OsmC/Ohr_fam"/>
</dbReference>
<dbReference type="EMBL" id="RKRA01000001">
    <property type="protein sequence ID" value="RPF26799.1"/>
    <property type="molecule type" value="Genomic_DNA"/>
</dbReference>
<accession>A0A3N4Z0I8</accession>
<dbReference type="AlphaFoldDB" id="A0A3N4Z0I8"/>
<dbReference type="Gene3D" id="3.30.300.20">
    <property type="match status" value="1"/>
</dbReference>
<dbReference type="PANTHER" id="PTHR35368">
    <property type="entry name" value="HYDROPEROXIDE REDUCTASE"/>
    <property type="match status" value="1"/>
</dbReference>
<evidence type="ECO:0000313" key="1">
    <source>
        <dbReference type="EMBL" id="RPF26799.1"/>
    </source>
</evidence>
<protein>
    <submittedName>
        <fullName evidence="1">Putative OsmC-like protein</fullName>
    </submittedName>
</protein>
<dbReference type="OrthoDB" id="9811389at2"/>
<keyword evidence="2" id="KW-1185">Reference proteome</keyword>
<dbReference type="PANTHER" id="PTHR35368:SF1">
    <property type="entry name" value="HYDROPEROXIDE REDUCTASE"/>
    <property type="match status" value="1"/>
</dbReference>
<dbReference type="Proteomes" id="UP000280726">
    <property type="component" value="Unassembled WGS sequence"/>
</dbReference>
<comment type="caution">
    <text evidence="1">The sequence shown here is derived from an EMBL/GenBank/DDBJ whole genome shotgun (WGS) entry which is preliminary data.</text>
</comment>
<dbReference type="InterPro" id="IPR036102">
    <property type="entry name" value="OsmC/Ohrsf"/>
</dbReference>
<dbReference type="RefSeq" id="WP_123915905.1">
    <property type="nucleotide sequence ID" value="NZ_RKRA01000001.1"/>
</dbReference>
<dbReference type="InterPro" id="IPR015946">
    <property type="entry name" value="KH_dom-like_a/b"/>
</dbReference>